<dbReference type="PANTHER" id="PTHR43790">
    <property type="entry name" value="CARBOHYDRATE TRANSPORT ATP-BINDING PROTEIN MG119-RELATED"/>
    <property type="match status" value="1"/>
</dbReference>
<feature type="domain" description="ABC transporter" evidence="9">
    <location>
        <begin position="246"/>
        <end position="487"/>
    </location>
</feature>
<evidence type="ECO:0000256" key="6">
    <source>
        <dbReference type="ARBA" id="ARBA00022840"/>
    </source>
</evidence>
<dbReference type="InterPro" id="IPR003439">
    <property type="entry name" value="ABC_transporter-like_ATP-bd"/>
</dbReference>
<evidence type="ECO:0000313" key="10">
    <source>
        <dbReference type="EMBL" id="MBM7035331.1"/>
    </source>
</evidence>
<dbReference type="Pfam" id="PF00005">
    <property type="entry name" value="ABC_tran"/>
    <property type="match status" value="2"/>
</dbReference>
<dbReference type="Gene3D" id="3.40.50.300">
    <property type="entry name" value="P-loop containing nucleotide triphosphate hydrolases"/>
    <property type="match status" value="2"/>
</dbReference>
<keyword evidence="11" id="KW-1185">Reference proteome</keyword>
<dbReference type="InterPro" id="IPR027417">
    <property type="entry name" value="P-loop_NTPase"/>
</dbReference>
<dbReference type="InterPro" id="IPR050107">
    <property type="entry name" value="ABC_carbohydrate_import_ATPase"/>
</dbReference>
<reference evidence="10 11" key="1">
    <citation type="submission" date="2021-02" db="EMBL/GenBank/DDBJ databases">
        <authorList>
            <person name="Park J.-S."/>
        </authorList>
    </citation>
    <scope>NUCLEOTIDE SEQUENCE [LARGE SCALE GENOMIC DNA]</scope>
    <source>
        <strain evidence="10 11">188UL20-2</strain>
    </source>
</reference>
<dbReference type="SUPFAM" id="SSF52540">
    <property type="entry name" value="P-loop containing nucleoside triphosphate hydrolases"/>
    <property type="match status" value="2"/>
</dbReference>
<evidence type="ECO:0000256" key="4">
    <source>
        <dbReference type="ARBA" id="ARBA00022737"/>
    </source>
</evidence>
<keyword evidence="2" id="KW-1003">Cell membrane</keyword>
<evidence type="ECO:0000259" key="9">
    <source>
        <dbReference type="PROSITE" id="PS50893"/>
    </source>
</evidence>
<dbReference type="GO" id="GO:0005524">
    <property type="term" value="F:ATP binding"/>
    <property type="evidence" value="ECO:0007669"/>
    <property type="project" value="UniProtKB-KW"/>
</dbReference>
<dbReference type="Proteomes" id="UP000809621">
    <property type="component" value="Unassembled WGS sequence"/>
</dbReference>
<dbReference type="RefSeq" id="WP_205156941.1">
    <property type="nucleotide sequence ID" value="NZ_JAFEUM010000001.1"/>
</dbReference>
<evidence type="ECO:0000256" key="1">
    <source>
        <dbReference type="ARBA" id="ARBA00022448"/>
    </source>
</evidence>
<accession>A0ABS2HFB3</accession>
<organism evidence="10 11">
    <name type="scientific">Vibrio ulleungensis</name>
    <dbReference type="NCBI Taxonomy" id="2807619"/>
    <lineage>
        <taxon>Bacteria</taxon>
        <taxon>Pseudomonadati</taxon>
        <taxon>Pseudomonadota</taxon>
        <taxon>Gammaproteobacteria</taxon>
        <taxon>Vibrionales</taxon>
        <taxon>Vibrionaceae</taxon>
        <taxon>Vibrio</taxon>
    </lineage>
</organism>
<keyword evidence="8" id="KW-0472">Membrane</keyword>
<feature type="domain" description="ABC transporter" evidence="9">
    <location>
        <begin position="4"/>
        <end position="239"/>
    </location>
</feature>
<dbReference type="EMBL" id="JAFEUM010000001">
    <property type="protein sequence ID" value="MBM7035331.1"/>
    <property type="molecule type" value="Genomic_DNA"/>
</dbReference>
<keyword evidence="1" id="KW-0813">Transport</keyword>
<evidence type="ECO:0000313" key="11">
    <source>
        <dbReference type="Proteomes" id="UP000809621"/>
    </source>
</evidence>
<evidence type="ECO:0000256" key="2">
    <source>
        <dbReference type="ARBA" id="ARBA00022475"/>
    </source>
</evidence>
<dbReference type="InterPro" id="IPR017871">
    <property type="entry name" value="ABC_transporter-like_CS"/>
</dbReference>
<keyword evidence="5" id="KW-0547">Nucleotide-binding</keyword>
<keyword evidence="7" id="KW-1278">Translocase</keyword>
<comment type="caution">
    <text evidence="10">The sequence shown here is derived from an EMBL/GenBank/DDBJ whole genome shotgun (WGS) entry which is preliminary data.</text>
</comment>
<dbReference type="PROSITE" id="PS00211">
    <property type="entry name" value="ABC_TRANSPORTER_1"/>
    <property type="match status" value="1"/>
</dbReference>
<keyword evidence="6 10" id="KW-0067">ATP-binding</keyword>
<dbReference type="CDD" id="cd03215">
    <property type="entry name" value="ABC_Carb_Monos_II"/>
    <property type="match status" value="1"/>
</dbReference>
<dbReference type="PANTHER" id="PTHR43790:SF3">
    <property type="entry name" value="D-ALLOSE IMPORT ATP-BINDING PROTEIN ALSA-RELATED"/>
    <property type="match status" value="1"/>
</dbReference>
<dbReference type="SMART" id="SM00382">
    <property type="entry name" value="AAA"/>
    <property type="match status" value="2"/>
</dbReference>
<dbReference type="CDD" id="cd03216">
    <property type="entry name" value="ABC_Carb_Monos_I"/>
    <property type="match status" value="1"/>
</dbReference>
<name>A0ABS2HFB3_9VIBR</name>
<dbReference type="PROSITE" id="PS50893">
    <property type="entry name" value="ABC_TRANSPORTER_2"/>
    <property type="match status" value="2"/>
</dbReference>
<evidence type="ECO:0000256" key="5">
    <source>
        <dbReference type="ARBA" id="ARBA00022741"/>
    </source>
</evidence>
<proteinExistence type="predicted"/>
<gene>
    <name evidence="10" type="ORF">JQC93_02840</name>
</gene>
<keyword evidence="4" id="KW-0677">Repeat</keyword>
<sequence>MSILSLKSVVKEYPGVKALAGVSFDLQAGEVHAIMGENGAGKSTLIKTITGAINPTKGEVIFEGQSLPSGDPRAVIDLGISAIYQELSLFSELTVAENIFYGNEVYKGMLLDKPRMNQMASELLDSLGADIDPTVQVKSLSIGFQQLVELAKAVSKDCRLLIMDEPTAPLTNQEVKFMYEAVRRLQSQGVTIIYVSHRLNEVFDLCDRVTILRDGQYITTCDIDKVDEDELIRLMVGRTITNEYPPRLHPVGEVALEVKHLSSPLVNDVSFNLRKGEILGLAGLVGAGRTEIARLIFGADPMTSGEVVLDNTTLQVKTPHDAINAGIGLLPEDRKTQGALLSMSISDNVSYSCLSRFAEQGIIKPDKEREATAQFIEKLNVKTPSIDQLVGNLSGGNQQKVVLAKWLLNDCSVLIFDEPTRGIDVGAKSEIYDLMRQITEKGVSIIMISSEMPELLGMSDRVLVIHEGAIAKELLPNEYSQETVLKYASGF</sequence>
<evidence type="ECO:0000256" key="8">
    <source>
        <dbReference type="ARBA" id="ARBA00023136"/>
    </source>
</evidence>
<evidence type="ECO:0000256" key="3">
    <source>
        <dbReference type="ARBA" id="ARBA00022597"/>
    </source>
</evidence>
<evidence type="ECO:0000256" key="7">
    <source>
        <dbReference type="ARBA" id="ARBA00022967"/>
    </source>
</evidence>
<keyword evidence="3" id="KW-0762">Sugar transport</keyword>
<protein>
    <submittedName>
        <fullName evidence="10">Sugar ABC transporter ATP-binding protein</fullName>
    </submittedName>
</protein>
<dbReference type="InterPro" id="IPR003593">
    <property type="entry name" value="AAA+_ATPase"/>
</dbReference>